<name>A0ABU9IVI9_9FLAO</name>
<reference evidence="2 3" key="1">
    <citation type="submission" date="2024-04" db="EMBL/GenBank/DDBJ databases">
        <title>Flavobacterium sp. DGU38 16S ribosomal RNA gene Genome sequencing and assembly.</title>
        <authorList>
            <person name="Park S."/>
        </authorList>
    </citation>
    <scope>NUCLEOTIDE SEQUENCE [LARGE SCALE GENOMIC DNA]</scope>
    <source>
        <strain evidence="2 3">DGU38</strain>
    </source>
</reference>
<evidence type="ECO:0000259" key="1">
    <source>
        <dbReference type="Pfam" id="PF18862"/>
    </source>
</evidence>
<organism evidence="2 3">
    <name type="scientific">Flavobacterium calami</name>
    <dbReference type="NCBI Taxonomy" id="3139144"/>
    <lineage>
        <taxon>Bacteria</taxon>
        <taxon>Pseudomonadati</taxon>
        <taxon>Bacteroidota</taxon>
        <taxon>Flavobacteriia</taxon>
        <taxon>Flavobacteriales</taxon>
        <taxon>Flavobacteriaceae</taxon>
        <taxon>Flavobacterium</taxon>
    </lineage>
</organism>
<dbReference type="EMBL" id="JBBYHS010000030">
    <property type="protein sequence ID" value="MEL1256137.1"/>
    <property type="molecule type" value="Genomic_DNA"/>
</dbReference>
<feature type="domain" description="ApeA N-terminal" evidence="1">
    <location>
        <begin position="6"/>
        <end position="242"/>
    </location>
</feature>
<comment type="caution">
    <text evidence="2">The sequence shown here is derived from an EMBL/GenBank/DDBJ whole genome shotgun (WGS) entry which is preliminary data.</text>
</comment>
<dbReference type="Proteomes" id="UP001485226">
    <property type="component" value="Unassembled WGS sequence"/>
</dbReference>
<protein>
    <recommendedName>
        <fullName evidence="1">ApeA N-terminal domain-containing protein</fullName>
    </recommendedName>
</protein>
<gene>
    <name evidence="2" type="ORF">AAEO57_20270</name>
</gene>
<proteinExistence type="predicted"/>
<dbReference type="RefSeq" id="WP_341694850.1">
    <property type="nucleotide sequence ID" value="NZ_JBBYHS010000030.1"/>
</dbReference>
<evidence type="ECO:0000313" key="3">
    <source>
        <dbReference type="Proteomes" id="UP001485226"/>
    </source>
</evidence>
<keyword evidence="3" id="KW-1185">Reference proteome</keyword>
<accession>A0ABU9IVI9</accession>
<dbReference type="Pfam" id="PF18862">
    <property type="entry name" value="ApeA_NTD1"/>
    <property type="match status" value="1"/>
</dbReference>
<dbReference type="InterPro" id="IPR041223">
    <property type="entry name" value="ApeA_NTD"/>
</dbReference>
<evidence type="ECO:0000313" key="2">
    <source>
        <dbReference type="EMBL" id="MEL1256137.1"/>
    </source>
</evidence>
<sequence>MFTENKYYGEIWFEENENFKCFCILTINDRKVSLETNLAKKKSYYKEKIILGTFTGLGYLTFIDCQIKLSQSGITEARIYQPKYCFISAYHFVKITDLKFKKFRIGNDAIVDWIFKSNWYDFIEDKLIKETDVTNQFNIKEIGLSIEIKQSSSFTSGHKEFALKNNGYLTFESDNEISLLNAFDYYNSFQKLLQFISAKTQQFTFFSFQCLGCEKYIDLYYKEDRFEKSGSNYIHLFYDEIVNDLPVLIKNIYTSDSFKFCLDKLMENLLGFKLSYSRRFTNSIATFEAYNKLYLDHKNNKLTYYLEYNKENIIAISKMNEVSFKDFKSTVVRSRDYHVHSNLNNKDIYSDFELLYISFLFDYVVGLGLLQNMKVSNEVLNKVIMQGQSVFVYMQSSNKFLSQDPFEQEKTD</sequence>